<organism evidence="11 12">
    <name type="scientific">Discina gigas</name>
    <dbReference type="NCBI Taxonomy" id="1032678"/>
    <lineage>
        <taxon>Eukaryota</taxon>
        <taxon>Fungi</taxon>
        <taxon>Dikarya</taxon>
        <taxon>Ascomycota</taxon>
        <taxon>Pezizomycotina</taxon>
        <taxon>Pezizomycetes</taxon>
        <taxon>Pezizales</taxon>
        <taxon>Discinaceae</taxon>
        <taxon>Discina</taxon>
    </lineage>
</organism>
<feature type="transmembrane region" description="Helical" evidence="10">
    <location>
        <begin position="202"/>
        <end position="224"/>
    </location>
</feature>
<accession>A0ABR3GVY8</accession>
<dbReference type="Gene3D" id="1.20.1250.20">
    <property type="entry name" value="MFS general substrate transporter like domains"/>
    <property type="match status" value="2"/>
</dbReference>
<dbReference type="InterPro" id="IPR011701">
    <property type="entry name" value="MFS"/>
</dbReference>
<feature type="transmembrane region" description="Helical" evidence="10">
    <location>
        <begin position="178"/>
        <end position="196"/>
    </location>
</feature>
<evidence type="ECO:0000256" key="10">
    <source>
        <dbReference type="SAM" id="Phobius"/>
    </source>
</evidence>
<feature type="transmembrane region" description="Helical" evidence="10">
    <location>
        <begin position="312"/>
        <end position="331"/>
    </location>
</feature>
<dbReference type="SUPFAM" id="SSF103473">
    <property type="entry name" value="MFS general substrate transporter"/>
    <property type="match status" value="1"/>
</dbReference>
<dbReference type="Pfam" id="PF00153">
    <property type="entry name" value="Mito_carr"/>
    <property type="match status" value="3"/>
</dbReference>
<reference evidence="11 12" key="1">
    <citation type="submission" date="2024-02" db="EMBL/GenBank/DDBJ databases">
        <title>Discinaceae phylogenomics.</title>
        <authorList>
            <person name="Dirks A.C."/>
            <person name="James T.Y."/>
        </authorList>
    </citation>
    <scope>NUCLEOTIDE SEQUENCE [LARGE SCALE GENOMIC DNA]</scope>
    <source>
        <strain evidence="11 12">ACD0624</strain>
    </source>
</reference>
<feature type="transmembrane region" description="Helical" evidence="10">
    <location>
        <begin position="280"/>
        <end position="300"/>
    </location>
</feature>
<feature type="transmembrane region" description="Helical" evidence="10">
    <location>
        <begin position="146"/>
        <end position="166"/>
    </location>
</feature>
<feature type="repeat" description="Solcar" evidence="9">
    <location>
        <begin position="565"/>
        <end position="648"/>
    </location>
</feature>
<evidence type="ECO:0008006" key="13">
    <source>
        <dbReference type="Google" id="ProtNLM"/>
    </source>
</evidence>
<keyword evidence="8 9" id="KW-0472">Membrane</keyword>
<evidence type="ECO:0000256" key="9">
    <source>
        <dbReference type="PROSITE-ProRule" id="PRU00282"/>
    </source>
</evidence>
<protein>
    <recommendedName>
        <fullName evidence="13">MFS general substrate transporter</fullName>
    </recommendedName>
</protein>
<name>A0ABR3GVY8_9PEZI</name>
<dbReference type="InterPro" id="IPR036259">
    <property type="entry name" value="MFS_trans_sf"/>
</dbReference>
<evidence type="ECO:0000256" key="3">
    <source>
        <dbReference type="ARBA" id="ARBA00022448"/>
    </source>
</evidence>
<dbReference type="PANTHER" id="PTHR45667">
    <property type="entry name" value="S-ADENOSYLMETHIONINE MITOCHONDRIAL CARRIER PROTEIN"/>
    <property type="match status" value="1"/>
</dbReference>
<proteinExistence type="inferred from homology"/>
<feature type="transmembrane region" description="Helical" evidence="10">
    <location>
        <begin position="119"/>
        <end position="140"/>
    </location>
</feature>
<dbReference type="Gene3D" id="1.50.40.10">
    <property type="entry name" value="Mitochondrial carrier domain"/>
    <property type="match status" value="1"/>
</dbReference>
<evidence type="ECO:0000256" key="8">
    <source>
        <dbReference type="ARBA" id="ARBA00023136"/>
    </source>
</evidence>
<evidence type="ECO:0000256" key="4">
    <source>
        <dbReference type="ARBA" id="ARBA00022692"/>
    </source>
</evidence>
<keyword evidence="5" id="KW-0677">Repeat</keyword>
<keyword evidence="12" id="KW-1185">Reference proteome</keyword>
<feature type="transmembrane region" description="Helical" evidence="10">
    <location>
        <begin position="245"/>
        <end position="268"/>
    </location>
</feature>
<dbReference type="EMBL" id="JBBBZM010000007">
    <property type="protein sequence ID" value="KAL0639882.1"/>
    <property type="molecule type" value="Genomic_DNA"/>
</dbReference>
<feature type="repeat" description="Solcar" evidence="9">
    <location>
        <begin position="479"/>
        <end position="556"/>
    </location>
</feature>
<dbReference type="InterPro" id="IPR018108">
    <property type="entry name" value="MCP_transmembrane"/>
</dbReference>
<dbReference type="SUPFAM" id="SSF103506">
    <property type="entry name" value="Mitochondrial carrier"/>
    <property type="match status" value="1"/>
</dbReference>
<comment type="caution">
    <text evidence="11">The sequence shown here is derived from an EMBL/GenBank/DDBJ whole genome shotgun (WGS) entry which is preliminary data.</text>
</comment>
<evidence type="ECO:0000256" key="5">
    <source>
        <dbReference type="ARBA" id="ARBA00022737"/>
    </source>
</evidence>
<sequence>MSEEKVMATAQADDQMRVQPSCTLDEKQPSKPSVELVVADVPPDGGYGWVCVACCFTVNAMTWGVNSVPYYLTENKFPGATPLQFAFIGGLSVSQSMLIAPLVTLCLRYTSTRTSMCVGIALQTAALILASFSTKIWHLFLTQGVMFGWGLGFLFNSSVGTISQWFSTKRSLANGITAAGSGIGGLIFSLSIQSIIQTYGVAWAFRIVAICTFCANLVCAILIRDRNKVINPNQRAFDFALLKRFEFLLLLAWGFFSMLGYIVILFSLPDYAASVGMTKQQGSILTAMLNLGMAFGRPLVGISSDKFGRINISGSMTAVSGLSCFFIWMWARNFGVALLFSLVNGAVCGTFWTVSDSEEELLTISPVAVEIVGIKELPSALSLTWLSIVLPTTFSEPIGLYLRRPGHHDAYLYPQIFSGVLYLAAAACMFILRVWMLGKQDQKRTEMIGDEEEDTGDLGAEQALGESEGTFMHKWRHSNRWLRYAKAGPIAGVTTCCLFYPIDTIKTRLQSPNYRRTLAIDRVWYRGLYQGIGPVVLATLPASAAFFTAYHGSKRYLTTNTPSLPAPITSCVASSIAELIGCAVATPAEVVKQNAQVLVDSSRSSSLRVLRLIGRDPRKLWRGYGLLAGRNLPFIALQFPAYEELKVVLGAGRTQGGWWEMSRIAAVAAGVSGGVAAWVTTPVDVVKTRVMLSAMRTGRATGAGGVLRGILREEGARELFRGGGVRLVWTAAGSGMYLAIYEGVVTWSGAER</sequence>
<dbReference type="PROSITE" id="PS50920">
    <property type="entry name" value="SOLCAR"/>
    <property type="match status" value="3"/>
</dbReference>
<comment type="subcellular location">
    <subcellularLocation>
        <location evidence="1">Membrane</location>
        <topology evidence="1">Multi-pass membrane protein</topology>
    </subcellularLocation>
</comment>
<feature type="transmembrane region" description="Helical" evidence="10">
    <location>
        <begin position="528"/>
        <end position="550"/>
    </location>
</feature>
<feature type="repeat" description="Solcar" evidence="9">
    <location>
        <begin position="660"/>
        <end position="747"/>
    </location>
</feature>
<feature type="transmembrane region" description="Helical" evidence="10">
    <location>
        <begin position="410"/>
        <end position="435"/>
    </location>
</feature>
<gene>
    <name evidence="11" type="ORF">Q9L58_000973</name>
</gene>
<evidence type="ECO:0000313" key="12">
    <source>
        <dbReference type="Proteomes" id="UP001447188"/>
    </source>
</evidence>
<feature type="transmembrane region" description="Helical" evidence="10">
    <location>
        <begin position="46"/>
        <end position="65"/>
    </location>
</feature>
<dbReference type="Proteomes" id="UP001447188">
    <property type="component" value="Unassembled WGS sequence"/>
</dbReference>
<feature type="transmembrane region" description="Helical" evidence="10">
    <location>
        <begin position="85"/>
        <end position="107"/>
    </location>
</feature>
<evidence type="ECO:0000313" key="11">
    <source>
        <dbReference type="EMBL" id="KAL0639882.1"/>
    </source>
</evidence>
<keyword evidence="4 9" id="KW-0812">Transmembrane</keyword>
<dbReference type="CDD" id="cd17352">
    <property type="entry name" value="MFS_MCT_SLC16"/>
    <property type="match status" value="1"/>
</dbReference>
<evidence type="ECO:0000256" key="7">
    <source>
        <dbReference type="ARBA" id="ARBA00022989"/>
    </source>
</evidence>
<comment type="similarity">
    <text evidence="2">Belongs to the mitochondrial carrier (TC 2.A.29) family.</text>
</comment>
<evidence type="ECO:0000256" key="2">
    <source>
        <dbReference type="ARBA" id="ARBA00006375"/>
    </source>
</evidence>
<keyword evidence="6" id="KW-0999">Mitochondrion inner membrane</keyword>
<evidence type="ECO:0000256" key="6">
    <source>
        <dbReference type="ARBA" id="ARBA00022792"/>
    </source>
</evidence>
<keyword evidence="7 10" id="KW-1133">Transmembrane helix</keyword>
<dbReference type="InterPro" id="IPR023395">
    <property type="entry name" value="MCP_dom_sf"/>
</dbReference>
<keyword evidence="6" id="KW-0496">Mitochondrion</keyword>
<evidence type="ECO:0000256" key="1">
    <source>
        <dbReference type="ARBA" id="ARBA00004141"/>
    </source>
</evidence>
<keyword evidence="3" id="KW-0813">Transport</keyword>
<dbReference type="Pfam" id="PF07690">
    <property type="entry name" value="MFS_1"/>
    <property type="match status" value="1"/>
</dbReference>